<protein>
    <submittedName>
        <fullName evidence="2">Uncharacterized protein</fullName>
    </submittedName>
</protein>
<keyword evidence="3" id="KW-1185">Reference proteome</keyword>
<evidence type="ECO:0000313" key="3">
    <source>
        <dbReference type="Proteomes" id="UP001558613"/>
    </source>
</evidence>
<name>A0ABR3L669_9TELE</name>
<comment type="caution">
    <text evidence="2">The sequence shown here is derived from an EMBL/GenBank/DDBJ whole genome shotgun (WGS) entry which is preliminary data.</text>
</comment>
<feature type="compositionally biased region" description="Polar residues" evidence="1">
    <location>
        <begin position="48"/>
        <end position="64"/>
    </location>
</feature>
<dbReference type="Proteomes" id="UP001558613">
    <property type="component" value="Unassembled WGS sequence"/>
</dbReference>
<organism evidence="2 3">
    <name type="scientific">Cirrhinus molitorella</name>
    <name type="common">mud carp</name>
    <dbReference type="NCBI Taxonomy" id="172907"/>
    <lineage>
        <taxon>Eukaryota</taxon>
        <taxon>Metazoa</taxon>
        <taxon>Chordata</taxon>
        <taxon>Craniata</taxon>
        <taxon>Vertebrata</taxon>
        <taxon>Euteleostomi</taxon>
        <taxon>Actinopterygii</taxon>
        <taxon>Neopterygii</taxon>
        <taxon>Teleostei</taxon>
        <taxon>Ostariophysi</taxon>
        <taxon>Cypriniformes</taxon>
        <taxon>Cyprinidae</taxon>
        <taxon>Labeoninae</taxon>
        <taxon>Labeonini</taxon>
        <taxon>Cirrhinus</taxon>
    </lineage>
</organism>
<gene>
    <name evidence="2" type="ORF">QQF64_034458</name>
</gene>
<reference evidence="2 3" key="1">
    <citation type="submission" date="2023-09" db="EMBL/GenBank/DDBJ databases">
        <authorList>
            <person name="Wang M."/>
        </authorList>
    </citation>
    <scope>NUCLEOTIDE SEQUENCE [LARGE SCALE GENOMIC DNA]</scope>
    <source>
        <strain evidence="2">GT-2023</strain>
        <tissue evidence="2">Liver</tissue>
    </source>
</reference>
<evidence type="ECO:0000313" key="2">
    <source>
        <dbReference type="EMBL" id="KAL1247023.1"/>
    </source>
</evidence>
<feature type="compositionally biased region" description="Basic and acidic residues" evidence="1">
    <location>
        <begin position="1"/>
        <end position="31"/>
    </location>
</feature>
<evidence type="ECO:0000256" key="1">
    <source>
        <dbReference type="SAM" id="MobiDB-lite"/>
    </source>
</evidence>
<proteinExistence type="predicted"/>
<accession>A0ABR3L669</accession>
<dbReference type="EMBL" id="JAYMGO010000028">
    <property type="protein sequence ID" value="KAL1247023.1"/>
    <property type="molecule type" value="Genomic_DNA"/>
</dbReference>
<feature type="region of interest" description="Disordered" evidence="1">
    <location>
        <begin position="1"/>
        <end position="92"/>
    </location>
</feature>
<sequence length="120" mass="13403">MRTHTDTARTHPPADRDRASENMSHQAEKQAKISAFFKRSQGGEDDNTCSAASSSRCSFPTPSQSREKSPSAACPAPDKQQKSSHHRMTGFDPAWLSEGKYSPWLYKTDLGKLVNTYMHE</sequence>